<dbReference type="STRING" id="308853.SAMN05421752_11090"/>
<accession>A0A1N7G8F1</accession>
<keyword evidence="1" id="KW-0472">Membrane</keyword>
<keyword evidence="1" id="KW-0812">Transmembrane</keyword>
<gene>
    <name evidence="2" type="ORF">SAMN05421752_11090</name>
</gene>
<name>A0A1N7G8F1_9EURY</name>
<dbReference type="EMBL" id="FTNR01000010">
    <property type="protein sequence ID" value="SIS08716.1"/>
    <property type="molecule type" value="Genomic_DNA"/>
</dbReference>
<evidence type="ECO:0000313" key="3">
    <source>
        <dbReference type="Proteomes" id="UP000185936"/>
    </source>
</evidence>
<evidence type="ECO:0000256" key="1">
    <source>
        <dbReference type="SAM" id="Phobius"/>
    </source>
</evidence>
<protein>
    <submittedName>
        <fullName evidence="2">Uncharacterized protein</fullName>
    </submittedName>
</protein>
<sequence>MKILTLTTVACVPMPTMTPVALLVGFCLAMAAIAVGKLVVTGRREYVDIGTALVVAGITLLATFWVTLEESLLSPTERVLLVAVGSCLVAVGGVVIVRYWDQSATRRVVRE</sequence>
<feature type="transmembrane region" description="Helical" evidence="1">
    <location>
        <begin position="79"/>
        <end position="100"/>
    </location>
</feature>
<feature type="transmembrane region" description="Helical" evidence="1">
    <location>
        <begin position="47"/>
        <end position="67"/>
    </location>
</feature>
<keyword evidence="3" id="KW-1185">Reference proteome</keyword>
<reference evidence="3" key="1">
    <citation type="submission" date="2017-01" db="EMBL/GenBank/DDBJ databases">
        <authorList>
            <person name="Varghese N."/>
            <person name="Submissions S."/>
        </authorList>
    </citation>
    <scope>NUCLEOTIDE SEQUENCE [LARGE SCALE GENOMIC DNA]</scope>
    <source>
        <strain evidence="3">type strain: HArc-</strain>
    </source>
</reference>
<dbReference type="Proteomes" id="UP000185936">
    <property type="component" value="Unassembled WGS sequence"/>
</dbReference>
<feature type="transmembrane region" description="Helical" evidence="1">
    <location>
        <begin position="20"/>
        <end position="40"/>
    </location>
</feature>
<keyword evidence="1" id="KW-1133">Transmembrane helix</keyword>
<evidence type="ECO:0000313" key="2">
    <source>
        <dbReference type="EMBL" id="SIS08716.1"/>
    </source>
</evidence>
<organism evidence="2 3">
    <name type="scientific">Natronorubrum thiooxidans</name>
    <dbReference type="NCBI Taxonomy" id="308853"/>
    <lineage>
        <taxon>Archaea</taxon>
        <taxon>Methanobacteriati</taxon>
        <taxon>Methanobacteriota</taxon>
        <taxon>Stenosarchaea group</taxon>
        <taxon>Halobacteria</taxon>
        <taxon>Halobacteriales</taxon>
        <taxon>Natrialbaceae</taxon>
        <taxon>Natronorubrum</taxon>
    </lineage>
</organism>
<dbReference type="AlphaFoldDB" id="A0A1N7G8F1"/>
<proteinExistence type="predicted"/>